<dbReference type="InterPro" id="IPR000757">
    <property type="entry name" value="Beta-glucanase-like"/>
</dbReference>
<evidence type="ECO:0000256" key="1">
    <source>
        <dbReference type="ARBA" id="ARBA00022679"/>
    </source>
</evidence>
<evidence type="ECO:0000256" key="3">
    <source>
        <dbReference type="ARBA" id="ARBA00023157"/>
    </source>
</evidence>
<name>A0AA38BXG6_TAXCH</name>
<comment type="similarity">
    <text evidence="5">Belongs to the glycosyl hydrolase 16 family.</text>
</comment>
<feature type="domain" description="GH16" evidence="6">
    <location>
        <begin position="1"/>
        <end position="228"/>
    </location>
</feature>
<keyword evidence="1 5" id="KW-0808">Transferase</keyword>
<keyword evidence="5" id="KW-0134">Cell wall</keyword>
<dbReference type="Proteomes" id="UP000824469">
    <property type="component" value="Unassembled WGS sequence"/>
</dbReference>
<dbReference type="PANTHER" id="PTHR31062">
    <property type="entry name" value="XYLOGLUCAN ENDOTRANSGLUCOSYLASE/HYDROLASE PROTEIN 8-RELATED"/>
    <property type="match status" value="1"/>
</dbReference>
<dbReference type="EMBL" id="JAHRHJ020003789">
    <property type="protein sequence ID" value="KAH9291165.1"/>
    <property type="molecule type" value="Genomic_DNA"/>
</dbReference>
<keyword evidence="8" id="KW-1185">Reference proteome</keyword>
<comment type="function">
    <text evidence="5">Catalyzes xyloglucan endohydrolysis (XEH) and/or endotransglycosylation (XET). Cleaves and religates xyloglucan polymers, an essential constituent of the primary cell wall, and thereby participates in cell wall construction of growing tissues.</text>
</comment>
<comment type="subcellular location">
    <subcellularLocation>
        <location evidence="5">Secreted</location>
        <location evidence="5">Cell wall</location>
    </subcellularLocation>
    <subcellularLocation>
        <location evidence="5">Secreted</location>
        <location evidence="5">Extracellular space</location>
        <location evidence="5">Apoplast</location>
    </subcellularLocation>
</comment>
<organism evidence="7 8">
    <name type="scientific">Taxus chinensis</name>
    <name type="common">Chinese yew</name>
    <name type="synonym">Taxus wallichiana var. chinensis</name>
    <dbReference type="NCBI Taxonomy" id="29808"/>
    <lineage>
        <taxon>Eukaryota</taxon>
        <taxon>Viridiplantae</taxon>
        <taxon>Streptophyta</taxon>
        <taxon>Embryophyta</taxon>
        <taxon>Tracheophyta</taxon>
        <taxon>Spermatophyta</taxon>
        <taxon>Pinopsida</taxon>
        <taxon>Pinidae</taxon>
        <taxon>Conifers II</taxon>
        <taxon>Cupressales</taxon>
        <taxon>Taxaceae</taxon>
        <taxon>Taxus</taxon>
    </lineage>
</organism>
<dbReference type="PIRSF" id="PIRSF005604">
    <property type="entry name" value="XET"/>
    <property type="match status" value="1"/>
</dbReference>
<reference evidence="7 8" key="1">
    <citation type="journal article" date="2021" name="Nat. Plants">
        <title>The Taxus genome provides insights into paclitaxel biosynthesis.</title>
        <authorList>
            <person name="Xiong X."/>
            <person name="Gou J."/>
            <person name="Liao Q."/>
            <person name="Li Y."/>
            <person name="Zhou Q."/>
            <person name="Bi G."/>
            <person name="Li C."/>
            <person name="Du R."/>
            <person name="Wang X."/>
            <person name="Sun T."/>
            <person name="Guo L."/>
            <person name="Liang H."/>
            <person name="Lu P."/>
            <person name="Wu Y."/>
            <person name="Zhang Z."/>
            <person name="Ro D.K."/>
            <person name="Shang Y."/>
            <person name="Huang S."/>
            <person name="Yan J."/>
        </authorList>
    </citation>
    <scope>NUCLEOTIDE SEQUENCE [LARGE SCALE GENOMIC DNA]</scope>
    <source>
        <strain evidence="7">Ta-2019</strain>
    </source>
</reference>
<protein>
    <recommendedName>
        <fullName evidence="5">Xyloglucan endotransglucosylase/hydrolase</fullName>
        <ecNumber evidence="5">2.4.1.207</ecNumber>
    </recommendedName>
</protein>
<dbReference type="InterPro" id="IPR016455">
    <property type="entry name" value="XTH"/>
</dbReference>
<sequence>MAASNSFICILLLLLVSTVYANFYNDIEVIWGADNVNIFNNGQNLQLSLNQASGSLIQSKQEFLFGSFNVLLKLVGGNSAGTVTTFYFSSDGEDHDEIDMIMVDGIPIRVFGNHEEVGVAYLNQQAMRAYSSLWDGDQWATQGGSVKIDWSNAPFVASLSNFTVAACTVWNATAINGSLYCSSMADPDYRWNQASYQTSSYGQQGQLAWVRNNYLLYDYCKDLPRFNYTQLPADVTSKSN</sequence>
<gene>
    <name evidence="7" type="ORF">KI387_043644</name>
</gene>
<proteinExistence type="inferred from homology"/>
<comment type="PTM">
    <text evidence="5">Contains at least one intrachain disulfide bond essential for its enzymatic activity.</text>
</comment>
<dbReference type="GO" id="GO:0004553">
    <property type="term" value="F:hydrolase activity, hydrolyzing O-glycosyl compounds"/>
    <property type="evidence" value="ECO:0007669"/>
    <property type="project" value="InterPro"/>
</dbReference>
<dbReference type="GO" id="GO:0010411">
    <property type="term" value="P:xyloglucan metabolic process"/>
    <property type="evidence" value="ECO:0007669"/>
    <property type="project" value="InterPro"/>
</dbReference>
<accession>A0AA38BXG6</accession>
<dbReference type="PROSITE" id="PS51762">
    <property type="entry name" value="GH16_2"/>
    <property type="match status" value="1"/>
</dbReference>
<dbReference type="GO" id="GO:0071555">
    <property type="term" value="P:cell wall organization"/>
    <property type="evidence" value="ECO:0007669"/>
    <property type="project" value="UniProtKB-KW"/>
</dbReference>
<dbReference type="AlphaFoldDB" id="A0AA38BXG6"/>
<evidence type="ECO:0000256" key="5">
    <source>
        <dbReference type="RuleBase" id="RU361120"/>
    </source>
</evidence>
<dbReference type="Gene3D" id="2.60.120.200">
    <property type="match status" value="2"/>
</dbReference>
<keyword evidence="2 5" id="KW-0378">Hydrolase</keyword>
<comment type="caution">
    <text evidence="7">The sequence shown here is derived from an EMBL/GenBank/DDBJ whole genome shotgun (WGS) entry which is preliminary data.</text>
</comment>
<evidence type="ECO:0000256" key="4">
    <source>
        <dbReference type="ARBA" id="ARBA00023295"/>
    </source>
</evidence>
<dbReference type="GO" id="GO:0042546">
    <property type="term" value="P:cell wall biogenesis"/>
    <property type="evidence" value="ECO:0007669"/>
    <property type="project" value="InterPro"/>
</dbReference>
<keyword evidence="5" id="KW-0964">Secreted</keyword>
<dbReference type="InterPro" id="IPR010713">
    <property type="entry name" value="XET_C"/>
</dbReference>
<evidence type="ECO:0000256" key="2">
    <source>
        <dbReference type="ARBA" id="ARBA00022801"/>
    </source>
</evidence>
<keyword evidence="3" id="KW-1015">Disulfide bond</keyword>
<dbReference type="GO" id="GO:0048046">
    <property type="term" value="C:apoplast"/>
    <property type="evidence" value="ECO:0007669"/>
    <property type="project" value="UniProtKB-SubCell"/>
</dbReference>
<dbReference type="Pfam" id="PF06955">
    <property type="entry name" value="XET_C"/>
    <property type="match status" value="1"/>
</dbReference>
<feature type="chain" id="PRO_5041489620" description="Xyloglucan endotransglucosylase/hydrolase" evidence="5">
    <location>
        <begin position="22"/>
        <end position="240"/>
    </location>
</feature>
<keyword evidence="5" id="KW-0052">Apoplast</keyword>
<dbReference type="EC" id="2.4.1.207" evidence="5"/>
<dbReference type="Pfam" id="PF00722">
    <property type="entry name" value="Glyco_hydro_16"/>
    <property type="match status" value="2"/>
</dbReference>
<dbReference type="SUPFAM" id="SSF49899">
    <property type="entry name" value="Concanavalin A-like lectins/glucanases"/>
    <property type="match status" value="1"/>
</dbReference>
<dbReference type="OMA" id="IEVIWGA"/>
<dbReference type="GO" id="GO:0016762">
    <property type="term" value="F:xyloglucan:xyloglucosyl transferase activity"/>
    <property type="evidence" value="ECO:0007669"/>
    <property type="project" value="UniProtKB-EC"/>
</dbReference>
<dbReference type="InterPro" id="IPR013320">
    <property type="entry name" value="ConA-like_dom_sf"/>
</dbReference>
<evidence type="ECO:0000259" key="6">
    <source>
        <dbReference type="PROSITE" id="PS51762"/>
    </source>
</evidence>
<dbReference type="InterPro" id="IPR044791">
    <property type="entry name" value="Beta-glucanase/XTH"/>
</dbReference>
<keyword evidence="5" id="KW-0961">Cell wall biogenesis/degradation</keyword>
<evidence type="ECO:0000313" key="8">
    <source>
        <dbReference type="Proteomes" id="UP000824469"/>
    </source>
</evidence>
<evidence type="ECO:0000313" key="7">
    <source>
        <dbReference type="EMBL" id="KAH9291165.1"/>
    </source>
</evidence>
<keyword evidence="5" id="KW-0732">Signal</keyword>
<keyword evidence="4 5" id="KW-0326">Glycosidase</keyword>
<feature type="signal peptide" evidence="5">
    <location>
        <begin position="1"/>
        <end position="21"/>
    </location>
</feature>